<keyword evidence="9" id="KW-1185">Reference proteome</keyword>
<evidence type="ECO:0000313" key="9">
    <source>
        <dbReference type="Proteomes" id="UP001165122"/>
    </source>
</evidence>
<accession>A0A9W7AD01</accession>
<protein>
    <recommendedName>
        <fullName evidence="7">Translation elongation factor EF1B beta/delta subunit guanine nucleotide exchange domain-containing protein</fullName>
    </recommendedName>
</protein>
<evidence type="ECO:0000256" key="1">
    <source>
        <dbReference type="ARBA" id="ARBA00007411"/>
    </source>
</evidence>
<evidence type="ECO:0000256" key="3">
    <source>
        <dbReference type="ARBA" id="ARBA00022603"/>
    </source>
</evidence>
<dbReference type="OrthoDB" id="331763at2759"/>
<evidence type="ECO:0000256" key="4">
    <source>
        <dbReference type="ARBA" id="ARBA00022679"/>
    </source>
</evidence>
<dbReference type="Gene3D" id="3.40.50.150">
    <property type="entry name" value="Vaccinia Virus protein VP39"/>
    <property type="match status" value="1"/>
</dbReference>
<dbReference type="GO" id="GO:0032259">
    <property type="term" value="P:methylation"/>
    <property type="evidence" value="ECO:0007669"/>
    <property type="project" value="UniProtKB-KW"/>
</dbReference>
<gene>
    <name evidence="8" type="ORF">TrLO_g1954</name>
</gene>
<evidence type="ECO:0000256" key="5">
    <source>
        <dbReference type="ARBA" id="ARBA00022768"/>
    </source>
</evidence>
<dbReference type="SUPFAM" id="SSF53335">
    <property type="entry name" value="S-adenosyl-L-methionine-dependent methyltransferases"/>
    <property type="match status" value="1"/>
</dbReference>
<dbReference type="EMBL" id="BRXW01000579">
    <property type="protein sequence ID" value="GMH67680.1"/>
    <property type="molecule type" value="Genomic_DNA"/>
</dbReference>
<name>A0A9W7AD01_9STRA</name>
<dbReference type="PANTHER" id="PTHR12176">
    <property type="entry name" value="SAM-DEPENDENT METHYLTRANSFERASE SUPERFAMILY PROTEIN"/>
    <property type="match status" value="1"/>
</dbReference>
<comment type="similarity">
    <text evidence="1">Belongs to the EF-1-beta/EF-1-delta family.</text>
</comment>
<evidence type="ECO:0000313" key="8">
    <source>
        <dbReference type="EMBL" id="GMH67680.1"/>
    </source>
</evidence>
<dbReference type="InterPro" id="IPR036219">
    <property type="entry name" value="eEF-1beta-like_sf"/>
</dbReference>
<dbReference type="Gene3D" id="3.30.70.60">
    <property type="match status" value="1"/>
</dbReference>
<dbReference type="GO" id="GO:0008168">
    <property type="term" value="F:methyltransferase activity"/>
    <property type="evidence" value="ECO:0007669"/>
    <property type="project" value="UniProtKB-KW"/>
</dbReference>
<dbReference type="AlphaFoldDB" id="A0A9W7AD01"/>
<comment type="caution">
    <text evidence="8">The sequence shown here is derived from an EMBL/GenBank/DDBJ whole genome shotgun (WGS) entry which is preliminary data.</text>
</comment>
<dbReference type="SMART" id="SM00888">
    <property type="entry name" value="EF1_GNE"/>
    <property type="match status" value="1"/>
</dbReference>
<proteinExistence type="inferred from homology"/>
<keyword evidence="6" id="KW-0648">Protein biosynthesis</keyword>
<dbReference type="Pfam" id="PF00736">
    <property type="entry name" value="EF1_GNE"/>
    <property type="match status" value="1"/>
</dbReference>
<dbReference type="InterPro" id="IPR051419">
    <property type="entry name" value="Lys/N-term_MeTrsfase_sf"/>
</dbReference>
<dbReference type="Proteomes" id="UP001165122">
    <property type="component" value="Unassembled WGS sequence"/>
</dbReference>
<dbReference type="GO" id="GO:0003746">
    <property type="term" value="F:translation elongation factor activity"/>
    <property type="evidence" value="ECO:0007669"/>
    <property type="project" value="UniProtKB-KW"/>
</dbReference>
<dbReference type="InterPro" id="IPR014038">
    <property type="entry name" value="EF1B_bsu/dsu_GNE"/>
</dbReference>
<organism evidence="8 9">
    <name type="scientific">Triparma laevis f. longispina</name>
    <dbReference type="NCBI Taxonomy" id="1714387"/>
    <lineage>
        <taxon>Eukaryota</taxon>
        <taxon>Sar</taxon>
        <taxon>Stramenopiles</taxon>
        <taxon>Ochrophyta</taxon>
        <taxon>Bolidophyceae</taxon>
        <taxon>Parmales</taxon>
        <taxon>Triparmaceae</taxon>
        <taxon>Triparma</taxon>
    </lineage>
</organism>
<sequence length="350" mass="39298">MASAQELLGDPAGHSDAAYWDEWFDKVSSGTAFEWYCSTSDLLPVLSTLLPTSTPPPFILHAGTGNSSAPLEMSDFGYTHSCACDISPVAISEMNTKKGEAYPDLTFEVLDILQPLSQNHVNQYDCVIDKGLFDAMMSDSSSETMSKAVRLFKNVESMLKDGSIYFCVSLAEEHIVKLFIHILTSNPSTWSLSLLPLTPTSSTSSLRPFAFVLKKTSTIDISEPTFESLNSLITSSREEYSKNKVKKHRHLITLDVKPYESETDLNQLFSRLKSNPNFNGEKYTVIWKENELIEIGFGIMKLRIKCILDSDYIDEIVEYIAEIEEDEVQSVDVYWEESAQIAEISDFITH</sequence>
<dbReference type="InterPro" id="IPR014717">
    <property type="entry name" value="Transl_elong_EF1B/ribsomal_bS6"/>
</dbReference>
<comment type="similarity">
    <text evidence="2">Belongs to the methyltransferase superfamily.</text>
</comment>
<dbReference type="CDD" id="cd02440">
    <property type="entry name" value="AdoMet_MTases"/>
    <property type="match status" value="1"/>
</dbReference>
<keyword evidence="3" id="KW-0489">Methyltransferase</keyword>
<keyword evidence="4" id="KW-0808">Transferase</keyword>
<evidence type="ECO:0000256" key="6">
    <source>
        <dbReference type="ARBA" id="ARBA00022917"/>
    </source>
</evidence>
<feature type="domain" description="Translation elongation factor EF1B beta/delta subunit guanine nucleotide exchange" evidence="7">
    <location>
        <begin position="249"/>
        <end position="341"/>
    </location>
</feature>
<dbReference type="InterPro" id="IPR029063">
    <property type="entry name" value="SAM-dependent_MTases_sf"/>
</dbReference>
<keyword evidence="5" id="KW-0251">Elongation factor</keyword>
<evidence type="ECO:0000259" key="7">
    <source>
        <dbReference type="SMART" id="SM00888"/>
    </source>
</evidence>
<reference evidence="9" key="1">
    <citation type="journal article" date="2023" name="Commun. Biol.">
        <title>Genome analysis of Parmales, the sister group of diatoms, reveals the evolutionary specialization of diatoms from phago-mixotrophs to photoautotrophs.</title>
        <authorList>
            <person name="Ban H."/>
            <person name="Sato S."/>
            <person name="Yoshikawa S."/>
            <person name="Yamada K."/>
            <person name="Nakamura Y."/>
            <person name="Ichinomiya M."/>
            <person name="Sato N."/>
            <person name="Blanc-Mathieu R."/>
            <person name="Endo H."/>
            <person name="Kuwata A."/>
            <person name="Ogata H."/>
        </authorList>
    </citation>
    <scope>NUCLEOTIDE SEQUENCE [LARGE SCALE GENOMIC DNA]</scope>
    <source>
        <strain evidence="9">NIES 3700</strain>
    </source>
</reference>
<dbReference type="SUPFAM" id="SSF54984">
    <property type="entry name" value="eEF-1beta-like"/>
    <property type="match status" value="1"/>
</dbReference>
<evidence type="ECO:0000256" key="2">
    <source>
        <dbReference type="ARBA" id="ARBA00008361"/>
    </source>
</evidence>